<dbReference type="eggNOG" id="COG4786">
    <property type="taxonomic scope" value="Bacteria"/>
</dbReference>
<keyword evidence="13" id="KW-1185">Reference proteome</keyword>
<dbReference type="OrthoDB" id="9804559at2"/>
<name>B8GQB3_THISH</name>
<dbReference type="InterPro" id="IPR053967">
    <property type="entry name" value="LlgE_F_G-like_D1"/>
</dbReference>
<dbReference type="AlphaFoldDB" id="B8GQB3"/>
<evidence type="ECO:0000256" key="6">
    <source>
        <dbReference type="ARBA" id="ARBA00032912"/>
    </source>
</evidence>
<dbReference type="KEGG" id="tgr:Tgr7_1222"/>
<dbReference type="GO" id="GO:0009426">
    <property type="term" value="C:bacterial-type flagellum basal body, distal rod"/>
    <property type="evidence" value="ECO:0007669"/>
    <property type="project" value="UniProtKB-UniRule"/>
</dbReference>
<comment type="subunit">
    <text evidence="5 8">The basal body constitutes a major portion of the flagellar organelle and consists of four rings (L,P,S, and M) mounted on a central rod. The rod consists of about 26 subunits of FlgG in the distal portion, and FlgB, FlgC and FlgF are thought to build up the proximal portion of the rod with about 6 subunits each.</text>
</comment>
<comment type="subcellular location">
    <subcellularLocation>
        <location evidence="1 8">Bacterial flagellum basal body</location>
    </subcellularLocation>
</comment>
<evidence type="ECO:0000259" key="10">
    <source>
        <dbReference type="Pfam" id="PF06429"/>
    </source>
</evidence>
<reference evidence="12 13" key="1">
    <citation type="journal article" date="2011" name="Stand. Genomic Sci.">
        <title>Complete genome sequence of 'Thioalkalivibrio sulfidophilus' HL-EbGr7.</title>
        <authorList>
            <person name="Muyzer G."/>
            <person name="Sorokin D.Y."/>
            <person name="Mavromatis K."/>
            <person name="Lapidus A."/>
            <person name="Clum A."/>
            <person name="Ivanova N."/>
            <person name="Pati A."/>
            <person name="d'Haeseleer P."/>
            <person name="Woyke T."/>
            <person name="Kyrpides N.C."/>
        </authorList>
    </citation>
    <scope>NUCLEOTIDE SEQUENCE [LARGE SCALE GENOMIC DNA]</scope>
    <source>
        <strain evidence="12 13">HL-EbGR7</strain>
    </source>
</reference>
<gene>
    <name evidence="12" type="ordered locus">Tgr7_1222</name>
</gene>
<keyword evidence="12" id="KW-0282">Flagellum</keyword>
<proteinExistence type="inferred from homology"/>
<dbReference type="InterPro" id="IPR001444">
    <property type="entry name" value="Flag_bb_rod_N"/>
</dbReference>
<accession>B8GQB3</accession>
<keyword evidence="12" id="KW-0966">Cell projection</keyword>
<dbReference type="Pfam" id="PF06429">
    <property type="entry name" value="Flg_bbr_C"/>
    <property type="match status" value="1"/>
</dbReference>
<evidence type="ECO:0000256" key="8">
    <source>
        <dbReference type="RuleBase" id="RU362116"/>
    </source>
</evidence>
<evidence type="ECO:0000313" key="13">
    <source>
        <dbReference type="Proteomes" id="UP000002383"/>
    </source>
</evidence>
<feature type="domain" description="Flagellar basal-body/hook protein C-terminal" evidence="10">
    <location>
        <begin position="216"/>
        <end position="259"/>
    </location>
</feature>
<dbReference type="InterPro" id="IPR037925">
    <property type="entry name" value="FlgE/F/G-like"/>
</dbReference>
<dbReference type="NCBIfam" id="TIGR02488">
    <property type="entry name" value="flgG_G_neg"/>
    <property type="match status" value="1"/>
</dbReference>
<feature type="domain" description="Flagellar hook protein FlgE/F/G-like D1" evidence="11">
    <location>
        <begin position="96"/>
        <end position="159"/>
    </location>
</feature>
<dbReference type="PANTHER" id="PTHR30435">
    <property type="entry name" value="FLAGELLAR PROTEIN"/>
    <property type="match status" value="1"/>
</dbReference>
<dbReference type="InterPro" id="IPR019776">
    <property type="entry name" value="Flagellar_basal_body_rod_CS"/>
</dbReference>
<dbReference type="InterPro" id="IPR020013">
    <property type="entry name" value="Flagellar_FlgE/F/G"/>
</dbReference>
<evidence type="ECO:0000256" key="4">
    <source>
        <dbReference type="ARBA" id="ARBA00023143"/>
    </source>
</evidence>
<evidence type="ECO:0000256" key="7">
    <source>
        <dbReference type="NCBIfam" id="TIGR02488"/>
    </source>
</evidence>
<dbReference type="PROSITE" id="PS00588">
    <property type="entry name" value="FLAGELLA_BB_ROD"/>
    <property type="match status" value="1"/>
</dbReference>
<dbReference type="Proteomes" id="UP000002383">
    <property type="component" value="Chromosome"/>
</dbReference>
<evidence type="ECO:0000313" key="12">
    <source>
        <dbReference type="EMBL" id="ACL72308.1"/>
    </source>
</evidence>
<keyword evidence="4 8" id="KW-0975">Bacterial flagellum</keyword>
<dbReference type="InterPro" id="IPR010930">
    <property type="entry name" value="Flg_bb/hook_C_dom"/>
</dbReference>
<dbReference type="RefSeq" id="WP_012637791.1">
    <property type="nucleotide sequence ID" value="NC_011901.1"/>
</dbReference>
<protein>
    <recommendedName>
        <fullName evidence="3 7">Flagellar basal-body rod protein FlgG</fullName>
    </recommendedName>
    <alternativeName>
        <fullName evidence="6 8">Distal rod protein</fullName>
    </alternativeName>
</protein>
<dbReference type="InterPro" id="IPR012834">
    <property type="entry name" value="FlgG_G_neg"/>
</dbReference>
<sequence length="263" mass="27846">MNKALWIAKTGLDAQQTRMSVISNNLANVNTTGFKKGRAVFQDLIYQTVRQAGAQAAQDTELPSGLMLGTGVRTVATEKMFTQGNVTQTENALDMAIEGRGFFQILMPDGNIAYTRDGSFQLNSDGQLVTSGGYEVDPGIVIPEGALSVTVAEDGTVSATVAGNVAPIVVGNLQLADFINPAGLQPIGQNLFIETAASGAPQAGNPGLDGRGRLLQGFLESSNVNTVEELVNMIETQRAYEMNSKAISTADQMLQYVNNNLGR</sequence>
<organism evidence="12 13">
    <name type="scientific">Thioalkalivibrio sulfidiphilus (strain HL-EbGR7)</name>
    <dbReference type="NCBI Taxonomy" id="396588"/>
    <lineage>
        <taxon>Bacteria</taxon>
        <taxon>Pseudomonadati</taxon>
        <taxon>Pseudomonadota</taxon>
        <taxon>Gammaproteobacteria</taxon>
        <taxon>Chromatiales</taxon>
        <taxon>Ectothiorhodospiraceae</taxon>
        <taxon>Thioalkalivibrio</taxon>
    </lineage>
</organism>
<dbReference type="Pfam" id="PF22692">
    <property type="entry name" value="LlgE_F_G_D1"/>
    <property type="match status" value="1"/>
</dbReference>
<comment type="similarity">
    <text evidence="2 8">Belongs to the flagella basal body rod proteins family.</text>
</comment>
<dbReference type="NCBIfam" id="TIGR03506">
    <property type="entry name" value="FlgEFG_subfam"/>
    <property type="match status" value="2"/>
</dbReference>
<dbReference type="GO" id="GO:0071978">
    <property type="term" value="P:bacterial-type flagellum-dependent swarming motility"/>
    <property type="evidence" value="ECO:0007669"/>
    <property type="project" value="TreeGrafter"/>
</dbReference>
<evidence type="ECO:0000256" key="5">
    <source>
        <dbReference type="ARBA" id="ARBA00025933"/>
    </source>
</evidence>
<dbReference type="SUPFAM" id="SSF117143">
    <property type="entry name" value="Flagellar hook protein flgE"/>
    <property type="match status" value="1"/>
</dbReference>
<evidence type="ECO:0000259" key="9">
    <source>
        <dbReference type="Pfam" id="PF00460"/>
    </source>
</evidence>
<feature type="domain" description="Flagellar basal body rod protein N-terminal" evidence="9">
    <location>
        <begin position="7"/>
        <end position="35"/>
    </location>
</feature>
<dbReference type="PANTHER" id="PTHR30435:SF19">
    <property type="entry name" value="FLAGELLAR BASAL-BODY ROD PROTEIN FLGG"/>
    <property type="match status" value="1"/>
</dbReference>
<evidence type="ECO:0000259" key="11">
    <source>
        <dbReference type="Pfam" id="PF22692"/>
    </source>
</evidence>
<dbReference type="Pfam" id="PF00460">
    <property type="entry name" value="Flg_bb_rod"/>
    <property type="match status" value="1"/>
</dbReference>
<dbReference type="STRING" id="396588.Tgr7_1222"/>
<dbReference type="HOGENOM" id="CLU_013687_0_1_6"/>
<dbReference type="EMBL" id="CP001339">
    <property type="protein sequence ID" value="ACL72308.1"/>
    <property type="molecule type" value="Genomic_DNA"/>
</dbReference>
<evidence type="ECO:0000256" key="1">
    <source>
        <dbReference type="ARBA" id="ARBA00004117"/>
    </source>
</evidence>
<evidence type="ECO:0000256" key="2">
    <source>
        <dbReference type="ARBA" id="ARBA00009677"/>
    </source>
</evidence>
<evidence type="ECO:0000256" key="3">
    <source>
        <dbReference type="ARBA" id="ARBA00017948"/>
    </source>
</evidence>
<keyword evidence="12" id="KW-0969">Cilium</keyword>